<organism evidence="2">
    <name type="scientific">marine metagenome</name>
    <dbReference type="NCBI Taxonomy" id="408172"/>
    <lineage>
        <taxon>unclassified sequences</taxon>
        <taxon>metagenomes</taxon>
        <taxon>ecological metagenomes</taxon>
    </lineage>
</organism>
<evidence type="ECO:0000313" key="2">
    <source>
        <dbReference type="EMBL" id="SUZ59490.1"/>
    </source>
</evidence>
<protein>
    <submittedName>
        <fullName evidence="2">Uncharacterized protein</fullName>
    </submittedName>
</protein>
<sequence length="60" mass="6801">MAESTMQEKIDYAQTIINVLQTRLNESIAQNIQLEAKLIRLQEQTKENEPEPGLTDAGEN</sequence>
<name>A0A381NY37_9ZZZZ</name>
<proteinExistence type="predicted"/>
<feature type="coiled-coil region" evidence="1">
    <location>
        <begin position="17"/>
        <end position="44"/>
    </location>
</feature>
<keyword evidence="1" id="KW-0175">Coiled coil</keyword>
<accession>A0A381NY37</accession>
<evidence type="ECO:0000256" key="1">
    <source>
        <dbReference type="SAM" id="Coils"/>
    </source>
</evidence>
<dbReference type="AlphaFoldDB" id="A0A381NY37"/>
<gene>
    <name evidence="2" type="ORF">METZ01_LOCUS12344</name>
</gene>
<dbReference type="EMBL" id="UINC01000681">
    <property type="protein sequence ID" value="SUZ59490.1"/>
    <property type="molecule type" value="Genomic_DNA"/>
</dbReference>
<reference evidence="2" key="1">
    <citation type="submission" date="2018-05" db="EMBL/GenBank/DDBJ databases">
        <authorList>
            <person name="Lanie J.A."/>
            <person name="Ng W.-L."/>
            <person name="Kazmierczak K.M."/>
            <person name="Andrzejewski T.M."/>
            <person name="Davidsen T.M."/>
            <person name="Wayne K.J."/>
            <person name="Tettelin H."/>
            <person name="Glass J.I."/>
            <person name="Rusch D."/>
            <person name="Podicherti R."/>
            <person name="Tsui H.-C.T."/>
            <person name="Winkler M.E."/>
        </authorList>
    </citation>
    <scope>NUCLEOTIDE SEQUENCE</scope>
</reference>